<dbReference type="PROSITE" id="PS51186">
    <property type="entry name" value="GNAT"/>
    <property type="match status" value="1"/>
</dbReference>
<dbReference type="EMBL" id="VBOX01000027">
    <property type="protein sequence ID" value="TMQ65062.1"/>
    <property type="molecule type" value="Genomic_DNA"/>
</dbReference>
<sequence length="199" mass="22797">MRTGGLVIKPLTPGRWDDFKRLFETNSVCRGCWCMFWRLRGRAFSGGWGAKNRGAFRRRVKKGPAPGLIAYANAEPIGWCALAPREEYLKLEHSRVLHPVDDKQVWSIPCFFIAREHRGSGLTVKLLRAASDYARKRGVRLLEGYPTDTRGRRAADPWVYTGLLSAFEKAGFREVVRRSRSRPIVRRRLSGGRPPQRME</sequence>
<organism evidence="3 4">
    <name type="scientific">Eiseniibacteriota bacterium</name>
    <dbReference type="NCBI Taxonomy" id="2212470"/>
    <lineage>
        <taxon>Bacteria</taxon>
        <taxon>Candidatus Eiseniibacteriota</taxon>
    </lineage>
</organism>
<dbReference type="AlphaFoldDB" id="A0A538TN62"/>
<evidence type="ECO:0000259" key="1">
    <source>
        <dbReference type="PROSITE" id="PS51186"/>
    </source>
</evidence>
<evidence type="ECO:0000313" key="2">
    <source>
        <dbReference type="EMBL" id="TMQ54837.1"/>
    </source>
</evidence>
<dbReference type="Proteomes" id="UP000319829">
    <property type="component" value="Unassembled WGS sequence"/>
</dbReference>
<gene>
    <name evidence="2" type="ORF">E6K74_04935</name>
    <name evidence="3" type="ORF">E6K77_03335</name>
</gene>
<dbReference type="SUPFAM" id="SSF55729">
    <property type="entry name" value="Acyl-CoA N-acyltransferases (Nat)"/>
    <property type="match status" value="1"/>
</dbReference>
<dbReference type="InterPro" id="IPR000182">
    <property type="entry name" value="GNAT_dom"/>
</dbReference>
<keyword evidence="3" id="KW-0808">Transferase</keyword>
<dbReference type="Pfam" id="PF00583">
    <property type="entry name" value="Acetyltransf_1"/>
    <property type="match status" value="1"/>
</dbReference>
<evidence type="ECO:0000313" key="4">
    <source>
        <dbReference type="Proteomes" id="UP000317366"/>
    </source>
</evidence>
<accession>A0A538TN62</accession>
<dbReference type="GO" id="GO:0016747">
    <property type="term" value="F:acyltransferase activity, transferring groups other than amino-acyl groups"/>
    <property type="evidence" value="ECO:0007669"/>
    <property type="project" value="InterPro"/>
</dbReference>
<dbReference type="CDD" id="cd04301">
    <property type="entry name" value="NAT_SF"/>
    <property type="match status" value="1"/>
</dbReference>
<reference evidence="4 5" key="1">
    <citation type="journal article" date="2019" name="Nat. Microbiol.">
        <title>Mediterranean grassland soil C-N compound turnover is dependent on rainfall and depth, and is mediated by genomically divergent microorganisms.</title>
        <authorList>
            <person name="Diamond S."/>
            <person name="Andeer P.F."/>
            <person name="Li Z."/>
            <person name="Crits-Christoph A."/>
            <person name="Burstein D."/>
            <person name="Anantharaman K."/>
            <person name="Lane K.R."/>
            <person name="Thomas B.C."/>
            <person name="Pan C."/>
            <person name="Northen T.R."/>
            <person name="Banfield J.F."/>
        </authorList>
    </citation>
    <scope>NUCLEOTIDE SEQUENCE [LARGE SCALE GENOMIC DNA]</scope>
    <source>
        <strain evidence="2">WS_4</strain>
        <strain evidence="3">WS_7</strain>
    </source>
</reference>
<evidence type="ECO:0000313" key="3">
    <source>
        <dbReference type="EMBL" id="TMQ65062.1"/>
    </source>
</evidence>
<dbReference type="EMBL" id="VBOU01000051">
    <property type="protein sequence ID" value="TMQ54837.1"/>
    <property type="molecule type" value="Genomic_DNA"/>
</dbReference>
<proteinExistence type="predicted"/>
<dbReference type="InterPro" id="IPR016181">
    <property type="entry name" value="Acyl_CoA_acyltransferase"/>
</dbReference>
<dbReference type="Gene3D" id="3.40.630.30">
    <property type="match status" value="1"/>
</dbReference>
<name>A0A538TN62_UNCEI</name>
<feature type="domain" description="N-acetyltransferase" evidence="1">
    <location>
        <begin position="6"/>
        <end position="199"/>
    </location>
</feature>
<dbReference type="Proteomes" id="UP000317366">
    <property type="component" value="Unassembled WGS sequence"/>
</dbReference>
<comment type="caution">
    <text evidence="3">The sequence shown here is derived from an EMBL/GenBank/DDBJ whole genome shotgun (WGS) entry which is preliminary data.</text>
</comment>
<protein>
    <submittedName>
        <fullName evidence="3">GNAT family N-acetyltransferase</fullName>
    </submittedName>
</protein>
<evidence type="ECO:0000313" key="5">
    <source>
        <dbReference type="Proteomes" id="UP000319829"/>
    </source>
</evidence>